<dbReference type="Gene3D" id="2.170.140.10">
    <property type="entry name" value="Chitin binding domain"/>
    <property type="match status" value="1"/>
</dbReference>
<feature type="signal peptide" evidence="1">
    <location>
        <begin position="1"/>
        <end position="22"/>
    </location>
</feature>
<evidence type="ECO:0000313" key="3">
    <source>
        <dbReference type="EMBL" id="CAD7090685.1"/>
    </source>
</evidence>
<keyword evidence="4" id="KW-1185">Reference proteome</keyword>
<name>A0A7R8V2X5_HERIL</name>
<sequence>MKFLSCGLLLAILACHLKEVCLSDVCTKWGYACRDNRTVVWCSMQDSRWIETEFLQCGVSFTCDEQNGMCIPAYIVGPRFDCQGEGIFPDPYQCGTYYVCYYTDSRMNKVFARCPKGKYYSVLTNTCSFEEHKFQPSCPRQFTCDYPGQVGIWPRNSNIYYVCALNPDTRNSFLFPKVFRCSENMVFNGTQCVERPQEGCALDTRLNVTDN</sequence>
<gene>
    <name evidence="3" type="ORF">HERILL_LOCUS13152</name>
</gene>
<protein>
    <recommendedName>
        <fullName evidence="2">Chitin-binding type-2 domain-containing protein</fullName>
    </recommendedName>
</protein>
<feature type="chain" id="PRO_5031287076" description="Chitin-binding type-2 domain-containing protein" evidence="1">
    <location>
        <begin position="23"/>
        <end position="211"/>
    </location>
</feature>
<proteinExistence type="predicted"/>
<dbReference type="GO" id="GO:0008061">
    <property type="term" value="F:chitin binding"/>
    <property type="evidence" value="ECO:0007669"/>
    <property type="project" value="InterPro"/>
</dbReference>
<dbReference type="EMBL" id="LR899013">
    <property type="protein sequence ID" value="CAD7090685.1"/>
    <property type="molecule type" value="Genomic_DNA"/>
</dbReference>
<dbReference type="Pfam" id="PF01607">
    <property type="entry name" value="CBM_14"/>
    <property type="match status" value="1"/>
</dbReference>
<dbReference type="InterPro" id="IPR002557">
    <property type="entry name" value="Chitin-bd_dom"/>
</dbReference>
<organism evidence="3 4">
    <name type="scientific">Hermetia illucens</name>
    <name type="common">Black soldier fly</name>
    <dbReference type="NCBI Taxonomy" id="343691"/>
    <lineage>
        <taxon>Eukaryota</taxon>
        <taxon>Metazoa</taxon>
        <taxon>Ecdysozoa</taxon>
        <taxon>Arthropoda</taxon>
        <taxon>Hexapoda</taxon>
        <taxon>Insecta</taxon>
        <taxon>Pterygota</taxon>
        <taxon>Neoptera</taxon>
        <taxon>Endopterygota</taxon>
        <taxon>Diptera</taxon>
        <taxon>Brachycera</taxon>
        <taxon>Stratiomyomorpha</taxon>
        <taxon>Stratiomyidae</taxon>
        <taxon>Hermetiinae</taxon>
        <taxon>Hermetia</taxon>
    </lineage>
</organism>
<dbReference type="InterPro" id="IPR036508">
    <property type="entry name" value="Chitin-bd_dom_sf"/>
</dbReference>
<dbReference type="Proteomes" id="UP000594454">
    <property type="component" value="Chromosome 5"/>
</dbReference>
<dbReference type="PROSITE" id="PS50940">
    <property type="entry name" value="CHIT_BIND_II"/>
    <property type="match status" value="1"/>
</dbReference>
<evidence type="ECO:0000259" key="2">
    <source>
        <dbReference type="PROSITE" id="PS50940"/>
    </source>
</evidence>
<feature type="domain" description="Chitin-binding type-2" evidence="2">
    <location>
        <begin position="79"/>
        <end position="140"/>
    </location>
</feature>
<keyword evidence="1" id="KW-0732">Signal</keyword>
<reference evidence="3 4" key="1">
    <citation type="submission" date="2020-11" db="EMBL/GenBank/DDBJ databases">
        <authorList>
            <person name="Wallbank WR R."/>
            <person name="Pardo Diaz C."/>
            <person name="Kozak K."/>
            <person name="Martin S."/>
            <person name="Jiggins C."/>
            <person name="Moest M."/>
            <person name="Warren A I."/>
            <person name="Generalovic N T."/>
            <person name="Byers J.R.P. K."/>
            <person name="Montejo-Kovacevich G."/>
            <person name="Yen C E."/>
        </authorList>
    </citation>
    <scope>NUCLEOTIDE SEQUENCE [LARGE SCALE GENOMIC DNA]</scope>
</reference>
<dbReference type="OrthoDB" id="6597859at2759"/>
<evidence type="ECO:0000313" key="4">
    <source>
        <dbReference type="Proteomes" id="UP000594454"/>
    </source>
</evidence>
<dbReference type="SMART" id="SM00494">
    <property type="entry name" value="ChtBD2"/>
    <property type="match status" value="2"/>
</dbReference>
<dbReference type="InParanoid" id="A0A7R8V2X5"/>
<dbReference type="PROSITE" id="PS51257">
    <property type="entry name" value="PROKAR_LIPOPROTEIN"/>
    <property type="match status" value="1"/>
</dbReference>
<dbReference type="SUPFAM" id="SSF57625">
    <property type="entry name" value="Invertebrate chitin-binding proteins"/>
    <property type="match status" value="1"/>
</dbReference>
<evidence type="ECO:0000256" key="1">
    <source>
        <dbReference type="SAM" id="SignalP"/>
    </source>
</evidence>
<dbReference type="GO" id="GO:0005576">
    <property type="term" value="C:extracellular region"/>
    <property type="evidence" value="ECO:0007669"/>
    <property type="project" value="InterPro"/>
</dbReference>
<dbReference type="AlphaFoldDB" id="A0A7R8V2X5"/>
<accession>A0A7R8V2X5</accession>